<evidence type="ECO:0000313" key="7">
    <source>
        <dbReference type="EMBL" id="KAF8817833.1"/>
    </source>
</evidence>
<dbReference type="PROSITE" id="PS50267">
    <property type="entry name" value="NA_NEUROTRAN_SYMP_3"/>
    <property type="match status" value="1"/>
</dbReference>
<dbReference type="PANTHER" id="PTHR11616:SF240">
    <property type="entry name" value="BLOATED TUBULES, ISOFORM B-RELATED"/>
    <property type="match status" value="1"/>
</dbReference>
<dbReference type="EMBL" id="JADAQX010001377">
    <property type="protein sequence ID" value="KAF8817833.1"/>
    <property type="molecule type" value="Genomic_DNA"/>
</dbReference>
<protein>
    <submittedName>
        <fullName evidence="7">Sodium:neurotransmitter symporter family protein</fullName>
    </submittedName>
</protein>
<comment type="caution">
    <text evidence="7">The sequence shown here is derived from an EMBL/GenBank/DDBJ whole genome shotgun (WGS) entry which is preliminary data.</text>
</comment>
<feature type="transmembrane region" description="Helical" evidence="6">
    <location>
        <begin position="276"/>
        <end position="301"/>
    </location>
</feature>
<reference evidence="7 8" key="1">
    <citation type="journal article" date="2020" name="bioRxiv">
        <title>Metabolic contributions of an alphaproteobacterial endosymbiont in the apicomplexan Cardiosporidium cionae.</title>
        <authorList>
            <person name="Hunter E.S."/>
            <person name="Paight C.J."/>
            <person name="Lane C.E."/>
        </authorList>
    </citation>
    <scope>NUCLEOTIDE SEQUENCE [LARGE SCALE GENOMIC DNA]</scope>
    <source>
        <strain evidence="7">ESH_2018</strain>
    </source>
</reference>
<feature type="transmembrane region" description="Helical" evidence="6">
    <location>
        <begin position="313"/>
        <end position="341"/>
    </location>
</feature>
<comment type="subcellular location">
    <subcellularLocation>
        <location evidence="1">Membrane</location>
        <topology evidence="1">Multi-pass membrane protein</topology>
    </subcellularLocation>
</comment>
<organism evidence="7 8">
    <name type="scientific">Cardiosporidium cionae</name>
    <dbReference type="NCBI Taxonomy" id="476202"/>
    <lineage>
        <taxon>Eukaryota</taxon>
        <taxon>Sar</taxon>
        <taxon>Alveolata</taxon>
        <taxon>Apicomplexa</taxon>
        <taxon>Aconoidasida</taxon>
        <taxon>Nephromycida</taxon>
        <taxon>Cardiosporidium</taxon>
    </lineage>
</organism>
<feature type="transmembrane region" description="Helical" evidence="6">
    <location>
        <begin position="460"/>
        <end position="482"/>
    </location>
</feature>
<evidence type="ECO:0000256" key="3">
    <source>
        <dbReference type="ARBA" id="ARBA00022692"/>
    </source>
</evidence>
<dbReference type="SUPFAM" id="SSF161070">
    <property type="entry name" value="SNF-like"/>
    <property type="match status" value="1"/>
</dbReference>
<keyword evidence="8" id="KW-1185">Reference proteome</keyword>
<keyword evidence="2" id="KW-0813">Transport</keyword>
<evidence type="ECO:0000256" key="1">
    <source>
        <dbReference type="ARBA" id="ARBA00004141"/>
    </source>
</evidence>
<keyword evidence="5 6" id="KW-0472">Membrane</keyword>
<feature type="transmembrane region" description="Helical" evidence="6">
    <location>
        <begin position="430"/>
        <end position="454"/>
    </location>
</feature>
<feature type="transmembrane region" description="Helical" evidence="6">
    <location>
        <begin position="361"/>
        <end position="393"/>
    </location>
</feature>
<feature type="transmembrane region" description="Helical" evidence="6">
    <location>
        <begin position="103"/>
        <end position="127"/>
    </location>
</feature>
<feature type="transmembrane region" description="Helical" evidence="6">
    <location>
        <begin position="29"/>
        <end position="48"/>
    </location>
</feature>
<sequence>MELGSGVEVQRQSDLSVVPEQRDRWAHRVTFILAAVASAVGVGNLWRFPSLSFRFGGGAFFIPYLIALFLIGIPILVLEFAVGQVFQGGGLKAFGSVHPRFRGVGLAASTMALFIVFYYSTLLSWGVRYLYESFTVPAGWSFDVSTIAECANTAVANCNSESACVLGASGTCGANFAEKAQNFLFSNVLQFDNGAQDLSLVWGSVAGLVIIWLLIYLAVFKGVISTGWVVWVTMLVPLTIIIILAIYGATLPGAGEGIRQYIGIWDVSLLVNRPEVYSAAVGQIFFSIGVTYGIMPAYASYNRKNQDVFQDALFVSISNSCVSLVAGFAVFSVVGYLAVLTNNVTPTGAVDLSSLNVGGPLLVFVAYPVALSTLAVPFSWILAILFFLTFVLLGVDSAFSMVESFATVLYDSPLISRIRVNGEKIPRWEFMAALCTVCFLVCFIYCTRVGFVLLDVVDWYVNNIAALMIGCLECVAVSWVYGNDQVTKRIGDRPLFLSAISWFGGGLFGIFFLFVLPVNPVFGIVVGLAIMFGGMAYSVRVTGSYDLSDGSFLSLQKRMYYVLLGTAEEFRLEVNRVTSTTGIPMIWSVITKYFIPIVLLALLLLGIGPSGSFGRYEGYNLELQGVGFFFAMIGIAMILVGFVQPEAYDFLYPQDVSEEEVYTKSLGGKTTKLTVVS</sequence>
<gene>
    <name evidence="7" type="ORF">IE077_003876</name>
</gene>
<evidence type="ECO:0000313" key="8">
    <source>
        <dbReference type="Proteomes" id="UP000823046"/>
    </source>
</evidence>
<dbReference type="PRINTS" id="PR00176">
    <property type="entry name" value="NANEUSMPORT"/>
</dbReference>
<name>A0ABQ7J415_9APIC</name>
<feature type="transmembrane region" description="Helical" evidence="6">
    <location>
        <begin position="228"/>
        <end position="249"/>
    </location>
</feature>
<dbReference type="PANTHER" id="PTHR11616">
    <property type="entry name" value="SODIUM/CHLORIDE DEPENDENT TRANSPORTER"/>
    <property type="match status" value="1"/>
</dbReference>
<dbReference type="Proteomes" id="UP000823046">
    <property type="component" value="Unassembled WGS sequence"/>
</dbReference>
<evidence type="ECO:0000256" key="5">
    <source>
        <dbReference type="ARBA" id="ARBA00023136"/>
    </source>
</evidence>
<feature type="transmembrane region" description="Helical" evidence="6">
    <location>
        <begin position="623"/>
        <end position="643"/>
    </location>
</feature>
<keyword evidence="4 6" id="KW-1133">Transmembrane helix</keyword>
<dbReference type="InterPro" id="IPR000175">
    <property type="entry name" value="Na/ntran_symport"/>
</dbReference>
<evidence type="ECO:0000256" key="6">
    <source>
        <dbReference type="SAM" id="Phobius"/>
    </source>
</evidence>
<feature type="transmembrane region" description="Helical" evidence="6">
    <location>
        <begin position="200"/>
        <end position="219"/>
    </location>
</feature>
<keyword evidence="3 6" id="KW-0812">Transmembrane</keyword>
<evidence type="ECO:0000256" key="4">
    <source>
        <dbReference type="ARBA" id="ARBA00022989"/>
    </source>
</evidence>
<evidence type="ECO:0000256" key="2">
    <source>
        <dbReference type="ARBA" id="ARBA00022448"/>
    </source>
</evidence>
<feature type="transmembrane region" description="Helical" evidence="6">
    <location>
        <begin position="521"/>
        <end position="539"/>
    </location>
</feature>
<feature type="transmembrane region" description="Helical" evidence="6">
    <location>
        <begin position="494"/>
        <end position="515"/>
    </location>
</feature>
<dbReference type="InterPro" id="IPR037272">
    <property type="entry name" value="SNS_sf"/>
</dbReference>
<accession>A0ABQ7J415</accession>
<feature type="transmembrane region" description="Helical" evidence="6">
    <location>
        <begin position="60"/>
        <end position="82"/>
    </location>
</feature>
<proteinExistence type="predicted"/>
<dbReference type="Pfam" id="PF00209">
    <property type="entry name" value="SNF"/>
    <property type="match status" value="1"/>
</dbReference>
<feature type="transmembrane region" description="Helical" evidence="6">
    <location>
        <begin position="593"/>
        <end position="611"/>
    </location>
</feature>